<name>A0A932HYG0_UNCTE</name>
<organism evidence="1 2">
    <name type="scientific">Tectimicrobiota bacterium</name>
    <dbReference type="NCBI Taxonomy" id="2528274"/>
    <lineage>
        <taxon>Bacteria</taxon>
        <taxon>Pseudomonadati</taxon>
        <taxon>Nitrospinota/Tectimicrobiota group</taxon>
        <taxon>Candidatus Tectimicrobiota</taxon>
    </lineage>
</organism>
<dbReference type="EMBL" id="JACPUR010000010">
    <property type="protein sequence ID" value="MBI3126738.1"/>
    <property type="molecule type" value="Genomic_DNA"/>
</dbReference>
<protein>
    <submittedName>
        <fullName evidence="1">Uncharacterized protein</fullName>
    </submittedName>
</protein>
<proteinExistence type="predicted"/>
<dbReference type="AlphaFoldDB" id="A0A932HYG0"/>
<evidence type="ECO:0000313" key="2">
    <source>
        <dbReference type="Proteomes" id="UP000782312"/>
    </source>
</evidence>
<gene>
    <name evidence="1" type="ORF">HYZ11_03945</name>
</gene>
<comment type="caution">
    <text evidence="1">The sequence shown here is derived from an EMBL/GenBank/DDBJ whole genome shotgun (WGS) entry which is preliminary data.</text>
</comment>
<reference evidence="1" key="1">
    <citation type="submission" date="2020-07" db="EMBL/GenBank/DDBJ databases">
        <title>Huge and variable diversity of episymbiotic CPR bacteria and DPANN archaea in groundwater ecosystems.</title>
        <authorList>
            <person name="He C.Y."/>
            <person name="Keren R."/>
            <person name="Whittaker M."/>
            <person name="Farag I.F."/>
            <person name="Doudna J."/>
            <person name="Cate J.H.D."/>
            <person name="Banfield J.F."/>
        </authorList>
    </citation>
    <scope>NUCLEOTIDE SEQUENCE</scope>
    <source>
        <strain evidence="1">NC_groundwater_763_Ag_S-0.2um_68_21</strain>
    </source>
</reference>
<dbReference type="Proteomes" id="UP000782312">
    <property type="component" value="Unassembled WGS sequence"/>
</dbReference>
<evidence type="ECO:0000313" key="1">
    <source>
        <dbReference type="EMBL" id="MBI3126738.1"/>
    </source>
</evidence>
<dbReference type="Gene3D" id="3.30.70.3420">
    <property type="match status" value="1"/>
</dbReference>
<sequence>MDLDALNLTSEVIGHCRFLFIHLPDREDRELVRAWDRLGEGMENMHRAEGPASPAAFRRGRYQLLRALPALGRECDLPHPSILKAEALARIEAASPDPLAEYEKGLRRALERSGGGLECFAGVQRPRSYTSQGMARFAYEKALAPAPGARHPYGVAMFQNKTPEWWAMDWMRRESFFLPRYGPGGEMEAEGHALAAREGVPAIVRRLYHRAEGYGRPGGYDFLTYFEFAEAYAGTFRAVAAALRDVERNPEWAYVREGPEWWGWRVGKAEELWA</sequence>
<accession>A0A932HYG0</accession>